<dbReference type="EMBL" id="JAULJE010000013">
    <property type="protein sequence ID" value="KAK1336269.1"/>
    <property type="molecule type" value="Genomic_DNA"/>
</dbReference>
<dbReference type="PRINTS" id="PR00138">
    <property type="entry name" value="MATRIXIN"/>
</dbReference>
<keyword evidence="11" id="KW-0106">Calcium</keyword>
<protein>
    <recommendedName>
        <fullName evidence="14">Peptidase metallopeptidase domain-containing protein</fullName>
    </recommendedName>
</protein>
<feature type="binding site" description="in inhibited form" evidence="11">
    <location>
        <position position="26"/>
    </location>
    <ligand>
        <name>Zn(2+)</name>
        <dbReference type="ChEBI" id="CHEBI:29105"/>
        <label>2</label>
        <note>catalytic</note>
    </ligand>
</feature>
<feature type="binding site" evidence="11">
    <location>
        <position position="107"/>
    </location>
    <ligand>
        <name>Ca(2+)</name>
        <dbReference type="ChEBI" id="CHEBI:29108"/>
        <label>2</label>
    </ligand>
</feature>
<dbReference type="GO" id="GO:0031012">
    <property type="term" value="C:extracellular matrix"/>
    <property type="evidence" value="ECO:0007669"/>
    <property type="project" value="InterPro"/>
</dbReference>
<comment type="subcellular location">
    <subcellularLocation>
        <location evidence="1">Secreted</location>
    </subcellularLocation>
</comment>
<keyword evidence="5 11" id="KW-0479">Metal-binding</keyword>
<evidence type="ECO:0000256" key="5">
    <source>
        <dbReference type="ARBA" id="ARBA00022723"/>
    </source>
</evidence>
<dbReference type="PANTHER" id="PTHR10201:SF215">
    <property type="entry name" value="STROMELYSIN-1"/>
    <property type="match status" value="1"/>
</dbReference>
<keyword evidence="6" id="KW-0732">Signal</keyword>
<gene>
    <name evidence="15" type="ORF">QTO34_004074</name>
</gene>
<sequence>MQKFLGLTVTGKLDPDTLTVMRKPRCGVPDVGAFSTFPHAKVEEDSPHLQGCVRRKYYLLQLFSLRIVDYTPDLPRDAVDSAVEKALRVWEEVTPLTFSRMCEGEADIMITFAVREHGDMVPFDGPGMVLAHACPPRPGLMEMLTLMMMNNGQRMHQGPIYSSLLLMNLAIPWVSDYNSLTDLARFRLPQDDVNGIQSLYGPLPASPHDPVEPTESASPETPAMCDPTLSFNAISTLRGEILFFKDRSDQKITFSYLFLMYNDQKGKTRWQQR</sequence>
<feature type="binding site" evidence="11">
    <location>
        <position position="234"/>
    </location>
    <ligand>
        <name>Ca(2+)</name>
        <dbReference type="ChEBI" id="CHEBI:29108"/>
        <label>5</label>
    </ligand>
</feature>
<feature type="binding site" evidence="11">
    <location>
        <position position="125"/>
    </location>
    <ligand>
        <name>Ca(2+)</name>
        <dbReference type="ChEBI" id="CHEBI:29108"/>
        <label>3</label>
    </ligand>
</feature>
<evidence type="ECO:0000256" key="12">
    <source>
        <dbReference type="PIRSR" id="PIRSR621190-5"/>
    </source>
</evidence>
<keyword evidence="8 11" id="KW-0862">Zinc</keyword>
<comment type="cofactor">
    <cofactor evidence="11">
        <name>Ca(2+)</name>
        <dbReference type="ChEBI" id="CHEBI:29108"/>
    </cofactor>
    <text evidence="11">Can bind about 5 Ca(2+) ions per subunit.</text>
</comment>
<keyword evidence="7" id="KW-0378">Hydrolase</keyword>
<dbReference type="GO" id="GO:0004222">
    <property type="term" value="F:metalloendopeptidase activity"/>
    <property type="evidence" value="ECO:0007669"/>
    <property type="project" value="InterPro"/>
</dbReference>
<dbReference type="SUPFAM" id="SSF50923">
    <property type="entry name" value="Hemopexin-like domain"/>
    <property type="match status" value="1"/>
</dbReference>
<dbReference type="InterPro" id="IPR036366">
    <property type="entry name" value="PGBDSf"/>
</dbReference>
<feature type="domain" description="Peptidase metallopeptidase" evidence="14">
    <location>
        <begin position="59"/>
        <end position="202"/>
    </location>
</feature>
<comment type="similarity">
    <text evidence="2">Belongs to the peptidase M10A family.</text>
</comment>
<dbReference type="SUPFAM" id="SSF47090">
    <property type="entry name" value="PGBD-like"/>
    <property type="match status" value="1"/>
</dbReference>
<dbReference type="GO" id="GO:0030574">
    <property type="term" value="P:collagen catabolic process"/>
    <property type="evidence" value="ECO:0007669"/>
    <property type="project" value="TreeGrafter"/>
</dbReference>
<evidence type="ECO:0000313" key="15">
    <source>
        <dbReference type="EMBL" id="KAK1336269.1"/>
    </source>
</evidence>
<evidence type="ECO:0000256" key="9">
    <source>
        <dbReference type="ARBA" id="ARBA00023049"/>
    </source>
</evidence>
<evidence type="ECO:0000256" key="1">
    <source>
        <dbReference type="ARBA" id="ARBA00004613"/>
    </source>
</evidence>
<evidence type="ECO:0000256" key="6">
    <source>
        <dbReference type="ARBA" id="ARBA00022729"/>
    </source>
</evidence>
<keyword evidence="4" id="KW-0645">Protease</keyword>
<dbReference type="InterPro" id="IPR036365">
    <property type="entry name" value="PGBD-like_sf"/>
</dbReference>
<evidence type="ECO:0000256" key="2">
    <source>
        <dbReference type="ARBA" id="ARBA00010370"/>
    </source>
</evidence>
<dbReference type="Pfam" id="PF00413">
    <property type="entry name" value="Peptidase_M10"/>
    <property type="match status" value="1"/>
</dbReference>
<evidence type="ECO:0000256" key="7">
    <source>
        <dbReference type="ARBA" id="ARBA00022801"/>
    </source>
</evidence>
<evidence type="ECO:0000259" key="14">
    <source>
        <dbReference type="SMART" id="SM00235"/>
    </source>
</evidence>
<evidence type="ECO:0000256" key="10">
    <source>
        <dbReference type="ARBA" id="ARBA00023145"/>
    </source>
</evidence>
<evidence type="ECO:0000256" key="3">
    <source>
        <dbReference type="ARBA" id="ARBA00022525"/>
    </source>
</evidence>
<feature type="binding site" evidence="11">
    <location>
        <position position="124"/>
    </location>
    <ligand>
        <name>Ca(2+)</name>
        <dbReference type="ChEBI" id="CHEBI:29108"/>
        <label>3</label>
    </ligand>
</feature>
<feature type="binding site" evidence="11">
    <location>
        <position position="132"/>
    </location>
    <ligand>
        <name>Zn(2+)</name>
        <dbReference type="ChEBI" id="CHEBI:29105"/>
        <label>1</label>
    </ligand>
</feature>
<dbReference type="GO" id="GO:0006508">
    <property type="term" value="P:proteolysis"/>
    <property type="evidence" value="ECO:0007669"/>
    <property type="project" value="UniProtKB-KW"/>
</dbReference>
<feature type="binding site" evidence="11">
    <location>
        <position position="117"/>
    </location>
    <ligand>
        <name>Zn(2+)</name>
        <dbReference type="ChEBI" id="CHEBI:29105"/>
        <label>1</label>
    </ligand>
</feature>
<comment type="cofactor">
    <cofactor evidence="11">
        <name>Zn(2+)</name>
        <dbReference type="ChEBI" id="CHEBI:29105"/>
    </cofactor>
    <text evidence="11">Binds 2 Zn(2+) ions per subunit.</text>
</comment>
<keyword evidence="3" id="KW-0964">Secreted</keyword>
<name>A0AA40LLY7_CNENI</name>
<evidence type="ECO:0000256" key="4">
    <source>
        <dbReference type="ARBA" id="ARBA00022670"/>
    </source>
</evidence>
<dbReference type="InterPro" id="IPR024079">
    <property type="entry name" value="MetalloPept_cat_dom_sf"/>
</dbReference>
<feature type="binding site" evidence="11">
    <location>
        <position position="119"/>
    </location>
    <ligand>
        <name>Zn(2+)</name>
        <dbReference type="ChEBI" id="CHEBI:29105"/>
        <label>1</label>
    </ligand>
</feature>
<evidence type="ECO:0000256" key="11">
    <source>
        <dbReference type="PIRSR" id="PIRSR621190-2"/>
    </source>
</evidence>
<dbReference type="InterPro" id="IPR001818">
    <property type="entry name" value="Pept_M10_metallopeptidase"/>
</dbReference>
<evidence type="ECO:0000313" key="16">
    <source>
        <dbReference type="Proteomes" id="UP001177744"/>
    </source>
</evidence>
<dbReference type="InterPro" id="IPR006026">
    <property type="entry name" value="Peptidase_Metallo"/>
</dbReference>
<keyword evidence="10" id="KW-0865">Zymogen</keyword>
<dbReference type="SMART" id="SM00235">
    <property type="entry name" value="ZnMc"/>
    <property type="match status" value="1"/>
</dbReference>
<feature type="region of interest" description="Disordered" evidence="13">
    <location>
        <begin position="201"/>
        <end position="223"/>
    </location>
</feature>
<dbReference type="Proteomes" id="UP001177744">
    <property type="component" value="Unassembled WGS sequence"/>
</dbReference>
<dbReference type="PANTHER" id="PTHR10201">
    <property type="entry name" value="MATRIX METALLOPROTEINASE"/>
    <property type="match status" value="1"/>
</dbReference>
<keyword evidence="16" id="KW-1185">Reference proteome</keyword>
<dbReference type="InterPro" id="IPR021158">
    <property type="entry name" value="Pept_M10A_Zn_BS"/>
</dbReference>
<organism evidence="15 16">
    <name type="scientific">Cnephaeus nilssonii</name>
    <name type="common">Northern bat</name>
    <name type="synonym">Eptesicus nilssonii</name>
    <dbReference type="NCBI Taxonomy" id="3371016"/>
    <lineage>
        <taxon>Eukaryota</taxon>
        <taxon>Metazoa</taxon>
        <taxon>Chordata</taxon>
        <taxon>Craniata</taxon>
        <taxon>Vertebrata</taxon>
        <taxon>Euteleostomi</taxon>
        <taxon>Mammalia</taxon>
        <taxon>Eutheria</taxon>
        <taxon>Laurasiatheria</taxon>
        <taxon>Chiroptera</taxon>
        <taxon>Yangochiroptera</taxon>
        <taxon>Vespertilionidae</taxon>
        <taxon>Cnephaeus</taxon>
    </lineage>
</organism>
<dbReference type="PROSITE" id="PS00546">
    <property type="entry name" value="CYSTEINE_SWITCH"/>
    <property type="match status" value="1"/>
</dbReference>
<dbReference type="GO" id="GO:0008270">
    <property type="term" value="F:zinc ion binding"/>
    <property type="evidence" value="ECO:0007669"/>
    <property type="project" value="InterPro"/>
</dbReference>
<dbReference type="InterPro" id="IPR036375">
    <property type="entry name" value="Hemopexin-like_dom_sf"/>
</dbReference>
<reference evidence="15" key="1">
    <citation type="submission" date="2023-06" db="EMBL/GenBank/DDBJ databases">
        <title>Reference genome for the Northern bat (Eptesicus nilssonii), a most northern bat species.</title>
        <authorList>
            <person name="Laine V.N."/>
            <person name="Pulliainen A.T."/>
            <person name="Lilley T.M."/>
        </authorList>
    </citation>
    <scope>NUCLEOTIDE SEQUENCE</scope>
    <source>
        <strain evidence="15">BLF_Eptnil</strain>
        <tissue evidence="15">Kidney</tissue>
    </source>
</reference>
<evidence type="ECO:0000256" key="13">
    <source>
        <dbReference type="SAM" id="MobiDB-lite"/>
    </source>
</evidence>
<dbReference type="AlphaFoldDB" id="A0AA40LLY7"/>
<dbReference type="InterPro" id="IPR021190">
    <property type="entry name" value="Pept_M10A"/>
</dbReference>
<feature type="binding site" evidence="11">
    <location>
        <position position="73"/>
    </location>
    <ligand>
        <name>Ca(2+)</name>
        <dbReference type="ChEBI" id="CHEBI:29108"/>
        <label>1</label>
    </ligand>
</feature>
<dbReference type="GO" id="GO:0030198">
    <property type="term" value="P:extracellular matrix organization"/>
    <property type="evidence" value="ECO:0007669"/>
    <property type="project" value="TreeGrafter"/>
</dbReference>
<keyword evidence="9" id="KW-0482">Metalloprotease</keyword>
<feature type="short sequence motif" description="Cysteine switch" evidence="12">
    <location>
        <begin position="24"/>
        <end position="31"/>
    </location>
</feature>
<dbReference type="SUPFAM" id="SSF55486">
    <property type="entry name" value="Metalloproteases ('zincins'), catalytic domain"/>
    <property type="match status" value="1"/>
</dbReference>
<dbReference type="Gene3D" id="1.10.101.10">
    <property type="entry name" value="PGBD-like superfamily/PGBD"/>
    <property type="match status" value="1"/>
</dbReference>
<accession>A0AA40LLY7</accession>
<comment type="caution">
    <text evidence="15">The sequence shown here is derived from an EMBL/GenBank/DDBJ whole genome shotgun (WGS) entry which is preliminary data.</text>
</comment>
<dbReference type="Gene3D" id="3.40.390.10">
    <property type="entry name" value="Collagenase (Catalytic Domain)"/>
    <property type="match status" value="1"/>
</dbReference>
<evidence type="ECO:0000256" key="8">
    <source>
        <dbReference type="ARBA" id="ARBA00022833"/>
    </source>
</evidence>
<proteinExistence type="inferred from homology"/>